<reference evidence="2" key="1">
    <citation type="submission" date="2019-08" db="EMBL/GenBank/DDBJ databases">
        <title>The improved chromosome-level genome for the pearl oyster Pinctada fucata martensii using PacBio sequencing and Hi-C.</title>
        <authorList>
            <person name="Zheng Z."/>
        </authorList>
    </citation>
    <scope>NUCLEOTIDE SEQUENCE</scope>
    <source>
        <strain evidence="2">ZZ-2019</strain>
        <tissue evidence="2">Adductor muscle</tissue>
    </source>
</reference>
<feature type="domain" description="PiggyBac transposable element-derived protein" evidence="1">
    <location>
        <begin position="1"/>
        <end position="305"/>
    </location>
</feature>
<comment type="caution">
    <text evidence="2">The sequence shown here is derived from an EMBL/GenBank/DDBJ whole genome shotgun (WGS) entry which is preliminary data.</text>
</comment>
<accession>A0AA89C0S0</accession>
<evidence type="ECO:0000313" key="3">
    <source>
        <dbReference type="Proteomes" id="UP001186944"/>
    </source>
</evidence>
<evidence type="ECO:0000259" key="1">
    <source>
        <dbReference type="Pfam" id="PF13843"/>
    </source>
</evidence>
<dbReference type="Pfam" id="PF13843">
    <property type="entry name" value="DDE_Tnp_1_7"/>
    <property type="match status" value="1"/>
</dbReference>
<dbReference type="PANTHER" id="PTHR46599">
    <property type="entry name" value="PIGGYBAC TRANSPOSABLE ELEMENT-DERIVED PROTEIN 4"/>
    <property type="match status" value="1"/>
</dbReference>
<sequence length="402" mass="46760">MRAFVALNIIIGVRQLPRLENYWSTDERFGDPYVSSILTKTRFMKINQYIHLRDTSNAPGRNDPNHDPFFKVRNMIDLILPKLREVYKPGQNLSVDEGMIGFKGRVHFRQYMPAKPTKWGIKVWQICESESGYCCGFEVYTGKKRDGTRQFGLGYDVVWSLSETYHNQNRHLYFDRFFSSVTLAEHLELVNTYVCGAIMANRKGIPDEVKKAKLKQSGQLIQKQKGNLVATAYKDKRQITFLSTCAPPGRDETGRPHVNTSYNKRMGGVDKLDQMCSYYPVGRSGTKWWRYIMWYLVNMVIVNAWIVFQKSVKDPVPPKGYDHLQFRMDVADQLMAGYTSKKYRVGRKTKMCNKPIALQSIKHHELVKIEGRKRVCRENEHEMKITMYILYGPPLPNPYPIL</sequence>
<dbReference type="Proteomes" id="UP001186944">
    <property type="component" value="Unassembled WGS sequence"/>
</dbReference>
<gene>
    <name evidence="2" type="ORF">FSP39_021492</name>
</gene>
<dbReference type="EMBL" id="VSWD01000005">
    <property type="protein sequence ID" value="KAK3103740.1"/>
    <property type="molecule type" value="Genomic_DNA"/>
</dbReference>
<proteinExistence type="predicted"/>
<name>A0AA89C0S0_PINIB</name>
<evidence type="ECO:0000313" key="2">
    <source>
        <dbReference type="EMBL" id="KAK3103740.1"/>
    </source>
</evidence>
<dbReference type="InterPro" id="IPR029526">
    <property type="entry name" value="PGBD"/>
</dbReference>
<dbReference type="AlphaFoldDB" id="A0AA89C0S0"/>
<organism evidence="2 3">
    <name type="scientific">Pinctada imbricata</name>
    <name type="common">Atlantic pearl-oyster</name>
    <name type="synonym">Pinctada martensii</name>
    <dbReference type="NCBI Taxonomy" id="66713"/>
    <lineage>
        <taxon>Eukaryota</taxon>
        <taxon>Metazoa</taxon>
        <taxon>Spiralia</taxon>
        <taxon>Lophotrochozoa</taxon>
        <taxon>Mollusca</taxon>
        <taxon>Bivalvia</taxon>
        <taxon>Autobranchia</taxon>
        <taxon>Pteriomorphia</taxon>
        <taxon>Pterioida</taxon>
        <taxon>Pterioidea</taxon>
        <taxon>Pteriidae</taxon>
        <taxon>Pinctada</taxon>
    </lineage>
</organism>
<protein>
    <recommendedName>
        <fullName evidence="1">PiggyBac transposable element-derived protein domain-containing protein</fullName>
    </recommendedName>
</protein>
<dbReference type="PANTHER" id="PTHR46599:SF2">
    <property type="entry name" value="PIGGYBAC TRANSPOSABLE ELEMENT-DERIVED PROTEIN 4-LIKE"/>
    <property type="match status" value="1"/>
</dbReference>
<keyword evidence="3" id="KW-1185">Reference proteome</keyword>